<evidence type="ECO:0000259" key="1">
    <source>
        <dbReference type="Pfam" id="PF17921"/>
    </source>
</evidence>
<organism evidence="2 3">
    <name type="scientific">Batillaria attramentaria</name>
    <dbReference type="NCBI Taxonomy" id="370345"/>
    <lineage>
        <taxon>Eukaryota</taxon>
        <taxon>Metazoa</taxon>
        <taxon>Spiralia</taxon>
        <taxon>Lophotrochozoa</taxon>
        <taxon>Mollusca</taxon>
        <taxon>Gastropoda</taxon>
        <taxon>Caenogastropoda</taxon>
        <taxon>Sorbeoconcha</taxon>
        <taxon>Cerithioidea</taxon>
        <taxon>Batillariidae</taxon>
        <taxon>Batillaria</taxon>
    </lineage>
</organism>
<evidence type="ECO:0000313" key="3">
    <source>
        <dbReference type="Proteomes" id="UP001519460"/>
    </source>
</evidence>
<dbReference type="InterPro" id="IPR050951">
    <property type="entry name" value="Retrovirus_Pol_polyprotein"/>
</dbReference>
<dbReference type="Gene3D" id="3.30.70.270">
    <property type="match status" value="1"/>
</dbReference>
<feature type="non-terminal residue" evidence="2">
    <location>
        <position position="1"/>
    </location>
</feature>
<dbReference type="FunFam" id="1.10.340.70:FF:000001">
    <property type="entry name" value="Retrovirus-related Pol polyprotein from transposon gypsy-like Protein"/>
    <property type="match status" value="1"/>
</dbReference>
<dbReference type="AlphaFoldDB" id="A0ABD0JYL7"/>
<feature type="domain" description="Integrase zinc-binding" evidence="1">
    <location>
        <begin position="169"/>
        <end position="218"/>
    </location>
</feature>
<dbReference type="Proteomes" id="UP001519460">
    <property type="component" value="Unassembled WGS sequence"/>
</dbReference>
<dbReference type="PANTHER" id="PTHR37984:SF5">
    <property type="entry name" value="PROTEIN NYNRIN-LIKE"/>
    <property type="match status" value="1"/>
</dbReference>
<gene>
    <name evidence="2" type="ORF">BaRGS_00028506</name>
</gene>
<dbReference type="InterPro" id="IPR041588">
    <property type="entry name" value="Integrase_H2C2"/>
</dbReference>
<dbReference type="Gene3D" id="1.10.340.70">
    <property type="match status" value="1"/>
</dbReference>
<dbReference type="PANTHER" id="PTHR37984">
    <property type="entry name" value="PROTEIN CBG26694"/>
    <property type="match status" value="1"/>
</dbReference>
<keyword evidence="3" id="KW-1185">Reference proteome</keyword>
<feature type="non-terminal residue" evidence="2">
    <location>
        <position position="383"/>
    </location>
</feature>
<comment type="caution">
    <text evidence="2">The sequence shown here is derived from an EMBL/GenBank/DDBJ whole genome shotgun (WGS) entry which is preliminary data.</text>
</comment>
<dbReference type="EMBL" id="JACVVK020000285">
    <property type="protein sequence ID" value="KAK7480230.1"/>
    <property type="molecule type" value="Genomic_DNA"/>
</dbReference>
<name>A0ABD0JYL7_9CAEN</name>
<accession>A0ABD0JYL7</accession>
<dbReference type="InterPro" id="IPR043128">
    <property type="entry name" value="Rev_trsase/Diguanyl_cyclase"/>
</dbReference>
<dbReference type="InterPro" id="IPR043502">
    <property type="entry name" value="DNA/RNA_pol_sf"/>
</dbReference>
<evidence type="ECO:0000313" key="2">
    <source>
        <dbReference type="EMBL" id="KAK7480230.1"/>
    </source>
</evidence>
<protein>
    <recommendedName>
        <fullName evidence="1">Integrase zinc-binding domain-containing protein</fullName>
    </recommendedName>
</protein>
<reference evidence="2 3" key="1">
    <citation type="journal article" date="2023" name="Sci. Data">
        <title>Genome assembly of the Korean intertidal mud-creeper Batillaria attramentaria.</title>
        <authorList>
            <person name="Patra A.K."/>
            <person name="Ho P.T."/>
            <person name="Jun S."/>
            <person name="Lee S.J."/>
            <person name="Kim Y."/>
            <person name="Won Y.J."/>
        </authorList>
    </citation>
    <scope>NUCLEOTIDE SEQUENCE [LARGE SCALE GENOMIC DNA]</scope>
    <source>
        <strain evidence="2">Wonlab-2016</strain>
    </source>
</reference>
<dbReference type="SUPFAM" id="SSF56672">
    <property type="entry name" value="DNA/RNA polymerases"/>
    <property type="match status" value="1"/>
</dbReference>
<sequence length="383" mass="43974">FLPNFSKIAEPIIALTKKYARFQWSAECQRAFDFLKESLSVVPLLAYPDTSRPLPEGLVCQSSQEEAEQVKEVSDNSFEIGVVNSNEFTPKDFASFQPSGEPREKLDKIELAEFDMKVEQDKDPNLVQIRKQMQQENAPKMIRKRYLIIDDVLYFLSNQDDEPRARLVIPEHLILFVVRQYHDENGHMGIDKTYDTIQQKYFWTDMYRGLYEYVSGCVVSSESDAKTKGTGARDGCSALSICKAIPVNISETTQHSPFFLLYNRDPVLPLDNILRPRRKGNMKTAAVLLCLCIGLVEGSLGSHNVVFRKVNEVTTTRSRWLVTFIIDLEPYVDAMNRLSANIENATSISWQVVQHYFDKGDHFTKSFVRLNHDFKLVRETYNG</sequence>
<proteinExistence type="predicted"/>
<dbReference type="Pfam" id="PF17921">
    <property type="entry name" value="Integrase_H2C2"/>
    <property type="match status" value="1"/>
</dbReference>